<dbReference type="Proteomes" id="UP001079430">
    <property type="component" value="Unassembled WGS sequence"/>
</dbReference>
<keyword evidence="3" id="KW-1185">Reference proteome</keyword>
<protein>
    <submittedName>
        <fullName evidence="2">Uncharacterized protein</fullName>
    </submittedName>
</protein>
<gene>
    <name evidence="2" type="ORF">O3W52_03110</name>
</gene>
<reference evidence="2" key="1">
    <citation type="submission" date="2022-10" db="EMBL/GenBank/DDBJ databases">
        <title>Whole genome sequencing of three plant growth promoting bacteria isolated from Vachellia tortilis subsp. raddiana in Morocco.</title>
        <authorList>
            <person name="Hnini M."/>
            <person name="Zouagui R."/>
            <person name="Zouagui H."/>
            <person name="Chemao Elfihri M.-W."/>
            <person name="Ibrahimi A."/>
            <person name="Sbabou L."/>
            <person name="Aurag J."/>
        </authorList>
    </citation>
    <scope>NUCLEOTIDE SEQUENCE</scope>
    <source>
        <strain evidence="2">LMR678</strain>
    </source>
</reference>
<proteinExistence type="predicted"/>
<evidence type="ECO:0000313" key="2">
    <source>
        <dbReference type="EMBL" id="MCZ4089086.1"/>
    </source>
</evidence>
<organism evidence="2 3">
    <name type="scientific">Sinorhizobium psoraleae</name>
    <dbReference type="NCBI Taxonomy" id="520838"/>
    <lineage>
        <taxon>Bacteria</taxon>
        <taxon>Pseudomonadati</taxon>
        <taxon>Pseudomonadota</taxon>
        <taxon>Alphaproteobacteria</taxon>
        <taxon>Hyphomicrobiales</taxon>
        <taxon>Rhizobiaceae</taxon>
        <taxon>Sinorhizobium/Ensifer group</taxon>
        <taxon>Sinorhizobium</taxon>
    </lineage>
</organism>
<dbReference type="EMBL" id="JAPVOI010000003">
    <property type="protein sequence ID" value="MCZ4089086.1"/>
    <property type="molecule type" value="Genomic_DNA"/>
</dbReference>
<evidence type="ECO:0000313" key="3">
    <source>
        <dbReference type="Proteomes" id="UP001079430"/>
    </source>
</evidence>
<name>A0ABT4KCJ2_9HYPH</name>
<comment type="caution">
    <text evidence="2">The sequence shown here is derived from an EMBL/GenBank/DDBJ whole genome shotgun (WGS) entry which is preliminary data.</text>
</comment>
<accession>A0ABT4KCJ2</accession>
<sequence>MAKFPVKGEVATLHADVVRVWENNTVTLHIHGYPHPITIDVKHLVSVEPKPKDKPKPKAKRGPLIDKPD</sequence>
<feature type="compositionally biased region" description="Basic and acidic residues" evidence="1">
    <location>
        <begin position="47"/>
        <end position="56"/>
    </location>
</feature>
<evidence type="ECO:0000256" key="1">
    <source>
        <dbReference type="SAM" id="MobiDB-lite"/>
    </source>
</evidence>
<feature type="region of interest" description="Disordered" evidence="1">
    <location>
        <begin position="47"/>
        <end position="69"/>
    </location>
</feature>